<sequence>MNINDKDELFLKEFMNKLFDTIIYNLEKFKVNKIEYLIDSFKLINNKLKCYNNINDMIILIRNHQNHDSWFSSINGLFYQCENHRNTCLNYYLLAIKNEEILNMINFNINDDDDNDDDDNNNNNYKNFDDSIFQMKNVIIGKYLLALFYYEELIINKPISLKLNSNYEKIDNLTLQHLKDFNECRKNSLGNSYDNIYYFLLCVKYGLKNIDELNNVFNYYKNLVNKKNNLLAKLIVSICYTLRLSMDKEKKTFEWFLNWAEEGNSFAQNNLASYYQYGIGIDKDERKAFEWYLKSAKDGNNPIAQNNLAYCYQYGIGIDKDEKEAFKWYSKSSNAGNYDAQNNLAFCYKNGIGTNINEIKAFKLFITSAKAGNSNAQNNLASCYQYGIGIVKDEMKAFGWYLKSSESGNFDAQNNLGICYQYGIGTLINERKAVECFFSSAKGNNSFAQNNLAFCYQYGIGIEINEKKAIEWYSKSAKAGNSDAQINLDYCSK</sequence>
<dbReference type="InterPro" id="IPR050767">
    <property type="entry name" value="Sel1_AlgK"/>
</dbReference>
<comment type="similarity">
    <text evidence="1">Belongs to the sel-1 family.</text>
</comment>
<name>A0A2Z6QEM5_9GLOM</name>
<reference evidence="3" key="2">
    <citation type="submission" date="2019-10" db="EMBL/GenBank/DDBJ databases">
        <title>Conservation and host-specific expression of non-tandemly repeated heterogenous ribosome RNA gene in arbuscular mycorrhizal fungi.</title>
        <authorList>
            <person name="Maeda T."/>
            <person name="Kobayashi Y."/>
            <person name="Nakagawa T."/>
            <person name="Ezawa T."/>
            <person name="Yamaguchi K."/>
            <person name="Bino T."/>
            <person name="Nishimoto Y."/>
            <person name="Shigenobu S."/>
            <person name="Kawaguchi M."/>
        </authorList>
    </citation>
    <scope>NUCLEOTIDE SEQUENCE</scope>
    <source>
        <strain evidence="3">HR1</strain>
    </source>
</reference>
<dbReference type="PANTHER" id="PTHR11102">
    <property type="entry name" value="SEL-1-LIKE PROTEIN"/>
    <property type="match status" value="1"/>
</dbReference>
<evidence type="ECO:0000313" key="3">
    <source>
        <dbReference type="EMBL" id="GES78710.1"/>
    </source>
</evidence>
<proteinExistence type="inferred from homology"/>
<accession>A0A2Z6QEM5</accession>
<evidence type="ECO:0000256" key="1">
    <source>
        <dbReference type="ARBA" id="ARBA00038101"/>
    </source>
</evidence>
<gene>
    <name evidence="3" type="ORF">RCL2_000602300</name>
    <name evidence="2" type="ORF">RclHR1_01520025</name>
</gene>
<reference evidence="2 4" key="1">
    <citation type="submission" date="2017-11" db="EMBL/GenBank/DDBJ databases">
        <title>The genome of Rhizophagus clarus HR1 reveals common genetic basis of auxotrophy among arbuscular mycorrhizal fungi.</title>
        <authorList>
            <person name="Kobayashi Y."/>
        </authorList>
    </citation>
    <scope>NUCLEOTIDE SEQUENCE [LARGE SCALE GENOMIC DNA]</scope>
    <source>
        <strain evidence="2 4">HR1</strain>
    </source>
</reference>
<comment type="caution">
    <text evidence="2">The sequence shown here is derived from an EMBL/GenBank/DDBJ whole genome shotgun (WGS) entry which is preliminary data.</text>
</comment>
<dbReference type="SUPFAM" id="SSF81901">
    <property type="entry name" value="HCP-like"/>
    <property type="match status" value="2"/>
</dbReference>
<evidence type="ECO:0000313" key="4">
    <source>
        <dbReference type="Proteomes" id="UP000247702"/>
    </source>
</evidence>
<dbReference type="Gene3D" id="1.25.40.10">
    <property type="entry name" value="Tetratricopeptide repeat domain"/>
    <property type="match status" value="2"/>
</dbReference>
<dbReference type="Pfam" id="PF08238">
    <property type="entry name" value="Sel1"/>
    <property type="match status" value="6"/>
</dbReference>
<evidence type="ECO:0000313" key="2">
    <source>
        <dbReference type="EMBL" id="GBB88640.1"/>
    </source>
</evidence>
<dbReference type="STRING" id="94130.A0A2Z6QEM5"/>
<dbReference type="InterPro" id="IPR006597">
    <property type="entry name" value="Sel1-like"/>
</dbReference>
<dbReference type="EMBL" id="BLAL01000040">
    <property type="protein sequence ID" value="GES78710.1"/>
    <property type="molecule type" value="Genomic_DNA"/>
</dbReference>
<dbReference type="PANTHER" id="PTHR11102:SF160">
    <property type="entry name" value="ERAD-ASSOCIATED E3 UBIQUITIN-PROTEIN LIGASE COMPONENT HRD3"/>
    <property type="match status" value="1"/>
</dbReference>
<dbReference type="OrthoDB" id="2343960at2759"/>
<dbReference type="SMART" id="SM00671">
    <property type="entry name" value="SEL1"/>
    <property type="match status" value="6"/>
</dbReference>
<protein>
    <submittedName>
        <fullName evidence="3">Sel1 repeat family protein</fullName>
    </submittedName>
</protein>
<keyword evidence="4" id="KW-1185">Reference proteome</keyword>
<dbReference type="InterPro" id="IPR011990">
    <property type="entry name" value="TPR-like_helical_dom_sf"/>
</dbReference>
<dbReference type="EMBL" id="BEXD01000580">
    <property type="protein sequence ID" value="GBB88640.1"/>
    <property type="molecule type" value="Genomic_DNA"/>
</dbReference>
<dbReference type="Proteomes" id="UP000615446">
    <property type="component" value="Unassembled WGS sequence"/>
</dbReference>
<organism evidence="2 4">
    <name type="scientific">Rhizophagus clarus</name>
    <dbReference type="NCBI Taxonomy" id="94130"/>
    <lineage>
        <taxon>Eukaryota</taxon>
        <taxon>Fungi</taxon>
        <taxon>Fungi incertae sedis</taxon>
        <taxon>Mucoromycota</taxon>
        <taxon>Glomeromycotina</taxon>
        <taxon>Glomeromycetes</taxon>
        <taxon>Glomerales</taxon>
        <taxon>Glomeraceae</taxon>
        <taxon>Rhizophagus</taxon>
    </lineage>
</organism>
<dbReference type="AlphaFoldDB" id="A0A2Z6QEM5"/>
<dbReference type="Proteomes" id="UP000247702">
    <property type="component" value="Unassembled WGS sequence"/>
</dbReference>